<evidence type="ECO:0000256" key="2">
    <source>
        <dbReference type="ARBA" id="ARBA00022980"/>
    </source>
</evidence>
<organism evidence="4 5">
    <name type="scientific">Solanum commersonii</name>
    <name type="common">Commerson's wild potato</name>
    <name type="synonym">Commerson's nightshade</name>
    <dbReference type="NCBI Taxonomy" id="4109"/>
    <lineage>
        <taxon>Eukaryota</taxon>
        <taxon>Viridiplantae</taxon>
        <taxon>Streptophyta</taxon>
        <taxon>Embryophyta</taxon>
        <taxon>Tracheophyta</taxon>
        <taxon>Spermatophyta</taxon>
        <taxon>Magnoliopsida</taxon>
        <taxon>eudicotyledons</taxon>
        <taxon>Gunneridae</taxon>
        <taxon>Pentapetalae</taxon>
        <taxon>asterids</taxon>
        <taxon>lamiids</taxon>
        <taxon>Solanales</taxon>
        <taxon>Solanaceae</taxon>
        <taxon>Solanoideae</taxon>
        <taxon>Solaneae</taxon>
        <taxon>Solanum</taxon>
    </lineage>
</organism>
<keyword evidence="2" id="KW-0689">Ribosomal protein</keyword>
<dbReference type="Proteomes" id="UP000824120">
    <property type="component" value="Chromosome 4"/>
</dbReference>
<dbReference type="Gene3D" id="3.30.1230.20">
    <property type="match status" value="2"/>
</dbReference>
<accession>A0A9J5ZKR4</accession>
<dbReference type="FunFam" id="3.30.1230.20:FF:000002">
    <property type="entry name" value="40S ribosomal protein S21"/>
    <property type="match status" value="1"/>
</dbReference>
<dbReference type="PANTHER" id="PTHR10442">
    <property type="entry name" value="40S RIBOSOMAL PROTEIN S21"/>
    <property type="match status" value="1"/>
</dbReference>
<dbReference type="Pfam" id="PF01249">
    <property type="entry name" value="Ribosomal_S21e"/>
    <property type="match status" value="2"/>
</dbReference>
<dbReference type="AlphaFoldDB" id="A0A9J5ZKR4"/>
<evidence type="ECO:0000313" key="5">
    <source>
        <dbReference type="Proteomes" id="UP000824120"/>
    </source>
</evidence>
<dbReference type="InterPro" id="IPR038579">
    <property type="entry name" value="Ribosomal_eS21_sf"/>
</dbReference>
<dbReference type="OrthoDB" id="522601at2759"/>
<dbReference type="GO" id="GO:0005829">
    <property type="term" value="C:cytosol"/>
    <property type="evidence" value="ECO:0007669"/>
    <property type="project" value="UniProtKB-ARBA"/>
</dbReference>
<dbReference type="GO" id="GO:0006412">
    <property type="term" value="P:translation"/>
    <property type="evidence" value="ECO:0007669"/>
    <property type="project" value="InterPro"/>
</dbReference>
<keyword evidence="5" id="KW-1185">Reference proteome</keyword>
<proteinExistence type="inferred from homology"/>
<dbReference type="GO" id="GO:0005634">
    <property type="term" value="C:nucleus"/>
    <property type="evidence" value="ECO:0007669"/>
    <property type="project" value="UniProtKB-ARBA"/>
</dbReference>
<evidence type="ECO:0000256" key="3">
    <source>
        <dbReference type="ARBA" id="ARBA00023274"/>
    </source>
</evidence>
<evidence type="ECO:0000313" key="4">
    <source>
        <dbReference type="EMBL" id="KAG5612718.1"/>
    </source>
</evidence>
<dbReference type="GO" id="GO:0005840">
    <property type="term" value="C:ribosome"/>
    <property type="evidence" value="ECO:0007669"/>
    <property type="project" value="UniProtKB-KW"/>
</dbReference>
<dbReference type="GO" id="GO:0003735">
    <property type="term" value="F:structural constituent of ribosome"/>
    <property type="evidence" value="ECO:0007669"/>
    <property type="project" value="InterPro"/>
</dbReference>
<keyword evidence="3" id="KW-0687">Ribonucleoprotein</keyword>
<dbReference type="EMBL" id="JACXVP010000004">
    <property type="protein sequence ID" value="KAG5612718.1"/>
    <property type="molecule type" value="Genomic_DNA"/>
</dbReference>
<evidence type="ECO:0008006" key="6">
    <source>
        <dbReference type="Google" id="ProtNLM"/>
    </source>
</evidence>
<name>A0A9J5ZKR4_SOLCO</name>
<comment type="similarity">
    <text evidence="1">Belongs to the eukaryotic ribosomal protein eS21 family.</text>
</comment>
<evidence type="ECO:0000256" key="1">
    <source>
        <dbReference type="ARBA" id="ARBA00010228"/>
    </source>
</evidence>
<protein>
    <recommendedName>
        <fullName evidence="6">40S ribosomal protein S21</fullName>
    </recommendedName>
</protein>
<dbReference type="GO" id="GO:1990904">
    <property type="term" value="C:ribonucleoprotein complex"/>
    <property type="evidence" value="ECO:0007669"/>
    <property type="project" value="UniProtKB-KW"/>
</dbReference>
<sequence length="465" mass="48618">MQNDEGQNMDLYIPRNSATNRLITSKDHASVQLNVGHLDESGRYTGQFTTYALCGFIRAQGDADSALDRLWQKKKAERKAIFKMQNDEGQNMDLYILRNSATNRLITSKDHASVQLNVGHLDESGRYTGQFTTYALSGFIRAQGDADSALDRLWQKKKAETTFLFLSPIFFPVSPHATFVFSFPGTEHNFSSPSRSCVVLLWHILDGFQDQIKGLQISRLQENQKRAIANAMKKKTPIDTPTAIIVVCFPPPPEGGATSILLLDEGEGTLPLSSGEGANLGDCEFFGGIEDGVPGEEVGDSEAFDGEEVGEGGILELFGGELGVCGGEMGLLEEFGGELGVCGGERGLLEEFGGELGICGGEIGLLEEFGGDRGILELFGGELGVCGGGGGLGGEALVDPGFELDEGGEGNSGGGGNVGGVGGFEGDILLPPPGGVKFGGGVIGSATARGGGFGLFDGIVGGGGE</sequence>
<reference evidence="4 5" key="1">
    <citation type="submission" date="2020-09" db="EMBL/GenBank/DDBJ databases">
        <title>De no assembly of potato wild relative species, Solanum commersonii.</title>
        <authorList>
            <person name="Cho K."/>
        </authorList>
    </citation>
    <scope>NUCLEOTIDE SEQUENCE [LARGE SCALE GENOMIC DNA]</scope>
    <source>
        <strain evidence="4">LZ3.2</strain>
        <tissue evidence="4">Leaf</tissue>
    </source>
</reference>
<dbReference type="InterPro" id="IPR001931">
    <property type="entry name" value="Ribosomal_eS21"/>
</dbReference>
<comment type="caution">
    <text evidence="4">The sequence shown here is derived from an EMBL/GenBank/DDBJ whole genome shotgun (WGS) entry which is preliminary data.</text>
</comment>
<gene>
    <name evidence="4" type="ORF">H5410_023999</name>
</gene>